<keyword evidence="1" id="KW-0808">Transferase</keyword>
<dbReference type="AlphaFoldDB" id="A0A9K3D9P5"/>
<comment type="caution">
    <text evidence="1">The sequence shown here is derived from an EMBL/GenBank/DDBJ whole genome shotgun (WGS) entry which is preliminary data.</text>
</comment>
<protein>
    <submittedName>
        <fullName evidence="1">MOB kinase activator family protein</fullName>
    </submittedName>
</protein>
<dbReference type="OrthoDB" id="8170117at2759"/>
<accession>A0A9K3D9P5</accession>
<evidence type="ECO:0000313" key="2">
    <source>
        <dbReference type="Proteomes" id="UP000265618"/>
    </source>
</evidence>
<organism evidence="1 2">
    <name type="scientific">Kipferlia bialata</name>
    <dbReference type="NCBI Taxonomy" id="797122"/>
    <lineage>
        <taxon>Eukaryota</taxon>
        <taxon>Metamonada</taxon>
        <taxon>Carpediemonas-like organisms</taxon>
        <taxon>Kipferlia</taxon>
    </lineage>
</organism>
<gene>
    <name evidence="1" type="ORF">KIPB_014328</name>
</gene>
<reference evidence="1 2" key="1">
    <citation type="journal article" date="2018" name="PLoS ONE">
        <title>The draft genome of Kipferlia bialata reveals reductive genome evolution in fornicate parasites.</title>
        <authorList>
            <person name="Tanifuji G."/>
            <person name="Takabayashi S."/>
            <person name="Kume K."/>
            <person name="Takagi M."/>
            <person name="Nakayama T."/>
            <person name="Kamikawa R."/>
            <person name="Inagaki Y."/>
            <person name="Hashimoto T."/>
        </authorList>
    </citation>
    <scope>NUCLEOTIDE SEQUENCE [LARGE SCALE GENOMIC DNA]</scope>
    <source>
        <strain evidence="1">NY0173</strain>
    </source>
</reference>
<dbReference type="Gene3D" id="1.20.140.30">
    <property type="entry name" value="MOB kinase activator"/>
    <property type="match status" value="1"/>
</dbReference>
<dbReference type="InterPro" id="IPR036703">
    <property type="entry name" value="MOB_kinase_act_sf"/>
</dbReference>
<dbReference type="Pfam" id="PF03637">
    <property type="entry name" value="Mob1_phocein"/>
    <property type="match status" value="1"/>
</dbReference>
<dbReference type="EMBL" id="BDIP01007290">
    <property type="protein sequence ID" value="GIQ91187.1"/>
    <property type="molecule type" value="Genomic_DNA"/>
</dbReference>
<proteinExistence type="predicted"/>
<name>A0A9K3D9P5_9EUKA</name>
<evidence type="ECO:0000313" key="1">
    <source>
        <dbReference type="EMBL" id="GIQ91187.1"/>
    </source>
</evidence>
<dbReference type="SUPFAM" id="SSF101152">
    <property type="entry name" value="Mob1/phocein"/>
    <property type="match status" value="1"/>
</dbReference>
<dbReference type="Proteomes" id="UP000265618">
    <property type="component" value="Unassembled WGS sequence"/>
</dbReference>
<dbReference type="PANTHER" id="PTHR22599">
    <property type="entry name" value="MPS ONE BINDER KINASE ACTIVATOR-LIKE MOB"/>
    <property type="match status" value="1"/>
</dbReference>
<dbReference type="SMART" id="SM01388">
    <property type="entry name" value="Mob1_phocein"/>
    <property type="match status" value="1"/>
</dbReference>
<keyword evidence="1" id="KW-0418">Kinase</keyword>
<keyword evidence="2" id="KW-1185">Reference proteome</keyword>
<dbReference type="GO" id="GO:0016301">
    <property type="term" value="F:kinase activity"/>
    <property type="evidence" value="ECO:0007669"/>
    <property type="project" value="UniProtKB-KW"/>
</dbReference>
<sequence>MTAGPKYEYRWADGEQYRTPVACSAPEYVEFLFTWVQKQINNEGLFPYKPGVPFPRNFQSIVKTIFKRLFRVYAHVYHCHWAQVVSLGAEAHLNTCTKHFIFFVKEFDLIDDLSLSLSLSL</sequence>
<dbReference type="InterPro" id="IPR005301">
    <property type="entry name" value="MOB_kinase_act_fam"/>
</dbReference>